<dbReference type="PROSITE" id="PS50112">
    <property type="entry name" value="PAS"/>
    <property type="match status" value="1"/>
</dbReference>
<keyword evidence="7 14" id="KW-0418">Kinase</keyword>
<protein>
    <recommendedName>
        <fullName evidence="3">histidine kinase</fullName>
        <ecNumber evidence="3">2.7.13.3</ecNumber>
    </recommendedName>
</protein>
<dbReference type="PROSITE" id="PS50885">
    <property type="entry name" value="HAMP"/>
    <property type="match status" value="1"/>
</dbReference>
<dbReference type="Proteomes" id="UP000569092">
    <property type="component" value="Unassembled WGS sequence"/>
</dbReference>
<dbReference type="PANTHER" id="PTHR43065:SF46">
    <property type="entry name" value="C4-DICARBOXYLATE TRANSPORT SENSOR PROTEIN DCTB"/>
    <property type="match status" value="1"/>
</dbReference>
<keyword evidence="5" id="KW-0808">Transferase</keyword>
<dbReference type="SMART" id="SM00304">
    <property type="entry name" value="HAMP"/>
    <property type="match status" value="1"/>
</dbReference>
<feature type="domain" description="HAMP" evidence="13">
    <location>
        <begin position="84"/>
        <end position="137"/>
    </location>
</feature>
<dbReference type="EMBL" id="JACHDZ010000009">
    <property type="protein sequence ID" value="MBB5346141.1"/>
    <property type="molecule type" value="Genomic_DNA"/>
</dbReference>
<evidence type="ECO:0000259" key="11">
    <source>
        <dbReference type="PROSITE" id="PS50109"/>
    </source>
</evidence>
<comment type="subcellular location">
    <subcellularLocation>
        <location evidence="2">Membrane</location>
    </subcellularLocation>
</comment>
<dbReference type="InterPro" id="IPR003660">
    <property type="entry name" value="HAMP_dom"/>
</dbReference>
<dbReference type="InterPro" id="IPR036890">
    <property type="entry name" value="HATPase_C_sf"/>
</dbReference>
<feature type="domain" description="Histidine kinase" evidence="11">
    <location>
        <begin position="257"/>
        <end position="471"/>
    </location>
</feature>
<dbReference type="Gene3D" id="3.30.565.10">
    <property type="entry name" value="Histidine kinase-like ATPase, C-terminal domain"/>
    <property type="match status" value="1"/>
</dbReference>
<comment type="caution">
    <text evidence="14">The sequence shown here is derived from an EMBL/GenBank/DDBJ whole genome shotgun (WGS) entry which is preliminary data.</text>
</comment>
<keyword evidence="8" id="KW-0067">ATP-binding</keyword>
<evidence type="ECO:0000256" key="10">
    <source>
        <dbReference type="SAM" id="Phobius"/>
    </source>
</evidence>
<dbReference type="Pfam" id="PF02518">
    <property type="entry name" value="HATPase_c"/>
    <property type="match status" value="1"/>
</dbReference>
<dbReference type="PANTHER" id="PTHR43065">
    <property type="entry name" value="SENSOR HISTIDINE KINASE"/>
    <property type="match status" value="1"/>
</dbReference>
<evidence type="ECO:0000256" key="2">
    <source>
        <dbReference type="ARBA" id="ARBA00004370"/>
    </source>
</evidence>
<dbReference type="SUPFAM" id="SSF158472">
    <property type="entry name" value="HAMP domain-like"/>
    <property type="match status" value="1"/>
</dbReference>
<proteinExistence type="predicted"/>
<gene>
    <name evidence="14" type="ORF">HDF10_004151</name>
</gene>
<accession>A0A7W8N6Z5</accession>
<dbReference type="InterPro" id="IPR005467">
    <property type="entry name" value="His_kinase_dom"/>
</dbReference>
<dbReference type="GO" id="GO:0016020">
    <property type="term" value="C:membrane"/>
    <property type="evidence" value="ECO:0007669"/>
    <property type="project" value="UniProtKB-SubCell"/>
</dbReference>
<feature type="transmembrane region" description="Helical" evidence="10">
    <location>
        <begin position="61"/>
        <end position="83"/>
    </location>
</feature>
<sequence>MVSEDPDGKRSGGSTRLTRMPLGRSARRVSFEKRLRLWLCLPGLPMLVLCWLLLRHHSVDVLLQSIVLLGLALGWIFAVSVLMEQIVRPLQTLANVVAALREDDFSFRARGGQRNDAMGDLALEINRLAGMLQGQRASALEAMALVERVMESMQSPVLAFDPEGRLKLLNAAGERAFGLQVRTALGHSAVELKLDQLLDVADEEVMSLGSGQQSVRWVVKRTGFRLRGVPHTLFVLSDVSAALREEERLAWERLIRVLGHEINNSLTPIKSIAGSLRGRLAALESASGETADFERGLEVIENRSESLNRFLQAYRQLMGLPAPRLAPVSVATLAQRAALLERRVAVTVEGAAEVVVQVDADHIEQALINLVRNAADAALSPDHAGGVDPHVEIVWATVGSEVVIGVVDNGPGLTNAGNLFVPFYTTKPGGTGIGLVLAQQIAQAHRGSVQLANRTDGYTGCRADLRLPLAG</sequence>
<keyword evidence="10" id="KW-0472">Membrane</keyword>
<evidence type="ECO:0000259" key="12">
    <source>
        <dbReference type="PROSITE" id="PS50112"/>
    </source>
</evidence>
<evidence type="ECO:0000256" key="7">
    <source>
        <dbReference type="ARBA" id="ARBA00022777"/>
    </source>
</evidence>
<dbReference type="Gene3D" id="3.30.450.20">
    <property type="entry name" value="PAS domain"/>
    <property type="match status" value="1"/>
</dbReference>
<evidence type="ECO:0000256" key="4">
    <source>
        <dbReference type="ARBA" id="ARBA00022553"/>
    </source>
</evidence>
<feature type="transmembrane region" description="Helical" evidence="10">
    <location>
        <begin position="35"/>
        <end position="54"/>
    </location>
</feature>
<evidence type="ECO:0000256" key="5">
    <source>
        <dbReference type="ARBA" id="ARBA00022679"/>
    </source>
</evidence>
<evidence type="ECO:0000256" key="9">
    <source>
        <dbReference type="ARBA" id="ARBA00023012"/>
    </source>
</evidence>
<reference evidence="14 15" key="1">
    <citation type="submission" date="2020-08" db="EMBL/GenBank/DDBJ databases">
        <title>Genomic Encyclopedia of Type Strains, Phase IV (KMG-V): Genome sequencing to study the core and pangenomes of soil and plant-associated prokaryotes.</title>
        <authorList>
            <person name="Whitman W."/>
        </authorList>
    </citation>
    <scope>NUCLEOTIDE SEQUENCE [LARGE SCALE GENOMIC DNA]</scope>
    <source>
        <strain evidence="14 15">M8US30</strain>
    </source>
</reference>
<dbReference type="SUPFAM" id="SSF55874">
    <property type="entry name" value="ATPase domain of HSP90 chaperone/DNA topoisomerase II/histidine kinase"/>
    <property type="match status" value="1"/>
</dbReference>
<keyword evidence="4" id="KW-0597">Phosphoprotein</keyword>
<evidence type="ECO:0000256" key="1">
    <source>
        <dbReference type="ARBA" id="ARBA00000085"/>
    </source>
</evidence>
<evidence type="ECO:0000313" key="14">
    <source>
        <dbReference type="EMBL" id="MBB5346141.1"/>
    </source>
</evidence>
<dbReference type="AlphaFoldDB" id="A0A7W8N6Z5"/>
<keyword evidence="10" id="KW-1133">Transmembrane helix</keyword>
<dbReference type="GO" id="GO:0000160">
    <property type="term" value="P:phosphorelay signal transduction system"/>
    <property type="evidence" value="ECO:0007669"/>
    <property type="project" value="UniProtKB-KW"/>
</dbReference>
<dbReference type="GO" id="GO:0005524">
    <property type="term" value="F:ATP binding"/>
    <property type="evidence" value="ECO:0007669"/>
    <property type="project" value="UniProtKB-KW"/>
</dbReference>
<evidence type="ECO:0000259" key="13">
    <source>
        <dbReference type="PROSITE" id="PS50885"/>
    </source>
</evidence>
<evidence type="ECO:0000313" key="15">
    <source>
        <dbReference type="Proteomes" id="UP000569092"/>
    </source>
</evidence>
<keyword evidence="6" id="KW-0547">Nucleotide-binding</keyword>
<evidence type="ECO:0000256" key="8">
    <source>
        <dbReference type="ARBA" id="ARBA00022840"/>
    </source>
</evidence>
<dbReference type="InterPro" id="IPR000014">
    <property type="entry name" value="PAS"/>
</dbReference>
<evidence type="ECO:0000256" key="3">
    <source>
        <dbReference type="ARBA" id="ARBA00012438"/>
    </source>
</evidence>
<dbReference type="GO" id="GO:0004673">
    <property type="term" value="F:protein histidine kinase activity"/>
    <property type="evidence" value="ECO:0007669"/>
    <property type="project" value="UniProtKB-EC"/>
</dbReference>
<comment type="catalytic activity">
    <reaction evidence="1">
        <text>ATP + protein L-histidine = ADP + protein N-phospho-L-histidine.</text>
        <dbReference type="EC" id="2.7.13.3"/>
    </reaction>
</comment>
<keyword evidence="9" id="KW-0902">Two-component regulatory system</keyword>
<dbReference type="SUPFAM" id="SSF55785">
    <property type="entry name" value="PYP-like sensor domain (PAS domain)"/>
    <property type="match status" value="1"/>
</dbReference>
<dbReference type="InterPro" id="IPR003594">
    <property type="entry name" value="HATPase_dom"/>
</dbReference>
<name>A0A7W8N6Z5_9BACT</name>
<dbReference type="Gene3D" id="6.10.340.10">
    <property type="match status" value="1"/>
</dbReference>
<dbReference type="SMART" id="SM00387">
    <property type="entry name" value="HATPase_c"/>
    <property type="match status" value="1"/>
</dbReference>
<evidence type="ECO:0000256" key="6">
    <source>
        <dbReference type="ARBA" id="ARBA00022741"/>
    </source>
</evidence>
<dbReference type="InterPro" id="IPR035965">
    <property type="entry name" value="PAS-like_dom_sf"/>
</dbReference>
<dbReference type="EC" id="2.7.13.3" evidence="3"/>
<dbReference type="PRINTS" id="PR00344">
    <property type="entry name" value="BCTRLSENSOR"/>
</dbReference>
<feature type="domain" description="PAS" evidence="12">
    <location>
        <begin position="142"/>
        <end position="190"/>
    </location>
</feature>
<organism evidence="14 15">
    <name type="scientific">Tunturiibacter lichenicola</name>
    <dbReference type="NCBI Taxonomy" id="2051959"/>
    <lineage>
        <taxon>Bacteria</taxon>
        <taxon>Pseudomonadati</taxon>
        <taxon>Acidobacteriota</taxon>
        <taxon>Terriglobia</taxon>
        <taxon>Terriglobales</taxon>
        <taxon>Acidobacteriaceae</taxon>
        <taxon>Tunturiibacter</taxon>
    </lineage>
</organism>
<dbReference type="InterPro" id="IPR004358">
    <property type="entry name" value="Sig_transdc_His_kin-like_C"/>
</dbReference>
<keyword evidence="10" id="KW-0812">Transmembrane</keyword>
<dbReference type="PROSITE" id="PS50109">
    <property type="entry name" value="HIS_KIN"/>
    <property type="match status" value="1"/>
</dbReference>